<feature type="domain" description="Ig-like" evidence="1">
    <location>
        <begin position="147"/>
        <end position="252"/>
    </location>
</feature>
<dbReference type="OrthoDB" id="6186499at2759"/>
<accession>A0A0L8FKL0</accession>
<dbReference type="EMBL" id="KQ429717">
    <property type="protein sequence ID" value="KOF65226.1"/>
    <property type="molecule type" value="Genomic_DNA"/>
</dbReference>
<dbReference type="KEGG" id="obi:106882738"/>
<evidence type="ECO:0000313" key="2">
    <source>
        <dbReference type="EMBL" id="KOF65226.1"/>
    </source>
</evidence>
<name>A0A0L8FKL0_OCTBM</name>
<gene>
    <name evidence="2" type="ORF">OCBIM_22016157mg</name>
</gene>
<reference evidence="2" key="1">
    <citation type="submission" date="2015-07" db="EMBL/GenBank/DDBJ databases">
        <title>MeaNS - Measles Nucleotide Surveillance Program.</title>
        <authorList>
            <person name="Tran T."/>
            <person name="Druce J."/>
        </authorList>
    </citation>
    <scope>NUCLEOTIDE SEQUENCE</scope>
    <source>
        <strain evidence="2">UCB-OBI-ISO-001</strain>
        <tissue evidence="2">Gonad</tissue>
    </source>
</reference>
<dbReference type="PROSITE" id="PS50835">
    <property type="entry name" value="IG_LIKE"/>
    <property type="match status" value="1"/>
</dbReference>
<protein>
    <recommendedName>
        <fullName evidence="1">Ig-like domain-containing protein</fullName>
    </recommendedName>
</protein>
<dbReference type="InterPro" id="IPR007110">
    <property type="entry name" value="Ig-like_dom"/>
</dbReference>
<sequence length="288" mass="32289">MTSRGYITVGEGSSWRSSGLPAKLLMSMMMMIPMLSPYTSATIQMIGFSPADGFTIGAPNAMNILCSYATTNFISFRLMQNNNSVVEMQYNQISERFETTKNEKDFRCTLTRSPLNSGMVSCKKWNLTCKDVASYRCLLSDTDISNPELLKVKSSIKSLALAENDFRMSRTATFKCTAYAALPFPEEIVFQWTVTNSRKEVVNEDRVKVWGSDKCYTEVTSSYKYAVRFDSFASPSIISCTVFNQTRTNDVNPPMPKESVDASAGLQYRKWVLVVNLILLLLTVSISC</sequence>
<organism evidence="2">
    <name type="scientific">Octopus bimaculoides</name>
    <name type="common">California two-spotted octopus</name>
    <dbReference type="NCBI Taxonomy" id="37653"/>
    <lineage>
        <taxon>Eukaryota</taxon>
        <taxon>Metazoa</taxon>
        <taxon>Spiralia</taxon>
        <taxon>Lophotrochozoa</taxon>
        <taxon>Mollusca</taxon>
        <taxon>Cephalopoda</taxon>
        <taxon>Coleoidea</taxon>
        <taxon>Octopodiformes</taxon>
        <taxon>Octopoda</taxon>
        <taxon>Incirrata</taxon>
        <taxon>Octopodidae</taxon>
        <taxon>Octopus</taxon>
    </lineage>
</organism>
<evidence type="ECO:0000259" key="1">
    <source>
        <dbReference type="PROSITE" id="PS50835"/>
    </source>
</evidence>
<dbReference type="AlphaFoldDB" id="A0A0L8FKL0"/>
<proteinExistence type="predicted"/>